<sequence length="286" mass="31343">MMEVVVAPEASFFVFIHKGLNRRTAVPEAAVRNLSFKTPSFYHGVGCNSATGCIGRRRTCRSSQPVHALVSEDVGVSSSRIGDFRVITTSTDDSTVMKVNVEVSGTKTRAIFDVVFDRMVEAAQPIPGFRRVKGGNIFYALATSVLVIHSSSALGLLDNAVITPPVFLELSVYFFCYCLSIASNECLNFLACICCWANYVDHWGTAGKTPNIPRDILLEILGASRVYKEVIKKVINSAMAEYVDKEGLKVGKDLRVEQSFEDLEEAFSPGEKFSFDAVLRLQSGAD</sequence>
<dbReference type="GO" id="GO:0043022">
    <property type="term" value="F:ribosome binding"/>
    <property type="evidence" value="ECO:0007669"/>
    <property type="project" value="TreeGrafter"/>
</dbReference>
<dbReference type="InterPro" id="IPR005215">
    <property type="entry name" value="Trig_fac"/>
</dbReference>
<name>A0AAV0Q872_9ROSI</name>
<dbReference type="InterPro" id="IPR036611">
    <property type="entry name" value="Trigger_fac_ribosome-bd_sf"/>
</dbReference>
<dbReference type="GO" id="GO:0003755">
    <property type="term" value="F:peptidyl-prolyl cis-trans isomerase activity"/>
    <property type="evidence" value="ECO:0007669"/>
    <property type="project" value="TreeGrafter"/>
</dbReference>
<accession>A0AAV0Q872</accession>
<dbReference type="Proteomes" id="UP001154282">
    <property type="component" value="Unassembled WGS sequence"/>
</dbReference>
<dbReference type="PANTHER" id="PTHR30560:SF5">
    <property type="entry name" value="OS09G0515400 PROTEIN"/>
    <property type="match status" value="1"/>
</dbReference>
<evidence type="ECO:0000313" key="2">
    <source>
        <dbReference type="Proteomes" id="UP001154282"/>
    </source>
</evidence>
<evidence type="ECO:0008006" key="3">
    <source>
        <dbReference type="Google" id="ProtNLM"/>
    </source>
</evidence>
<dbReference type="AlphaFoldDB" id="A0AAV0Q872"/>
<dbReference type="GO" id="GO:0051083">
    <property type="term" value="P:'de novo' cotranslational protein folding"/>
    <property type="evidence" value="ECO:0007669"/>
    <property type="project" value="TreeGrafter"/>
</dbReference>
<dbReference type="GO" id="GO:0043335">
    <property type="term" value="P:protein unfolding"/>
    <property type="evidence" value="ECO:0007669"/>
    <property type="project" value="TreeGrafter"/>
</dbReference>
<protein>
    <recommendedName>
        <fullName evidence="3">Trigger factor ribosome-binding bacterial domain-containing protein</fullName>
    </recommendedName>
</protein>
<evidence type="ECO:0000313" key="1">
    <source>
        <dbReference type="EMBL" id="CAI0541547.1"/>
    </source>
</evidence>
<keyword evidence="2" id="KW-1185">Reference proteome</keyword>
<comment type="caution">
    <text evidence="1">The sequence shown here is derived from an EMBL/GenBank/DDBJ whole genome shotgun (WGS) entry which is preliminary data.</text>
</comment>
<dbReference type="GO" id="GO:0044183">
    <property type="term" value="F:protein folding chaperone"/>
    <property type="evidence" value="ECO:0007669"/>
    <property type="project" value="TreeGrafter"/>
</dbReference>
<organism evidence="1 2">
    <name type="scientific">Linum tenue</name>
    <dbReference type="NCBI Taxonomy" id="586396"/>
    <lineage>
        <taxon>Eukaryota</taxon>
        <taxon>Viridiplantae</taxon>
        <taxon>Streptophyta</taxon>
        <taxon>Embryophyta</taxon>
        <taxon>Tracheophyta</taxon>
        <taxon>Spermatophyta</taxon>
        <taxon>Magnoliopsida</taxon>
        <taxon>eudicotyledons</taxon>
        <taxon>Gunneridae</taxon>
        <taxon>Pentapetalae</taxon>
        <taxon>rosids</taxon>
        <taxon>fabids</taxon>
        <taxon>Malpighiales</taxon>
        <taxon>Linaceae</taxon>
        <taxon>Linum</taxon>
    </lineage>
</organism>
<dbReference type="EMBL" id="CAMGYJ010000009">
    <property type="protein sequence ID" value="CAI0541547.1"/>
    <property type="molecule type" value="Genomic_DNA"/>
</dbReference>
<proteinExistence type="predicted"/>
<gene>
    <name evidence="1" type="ORF">LITE_LOCUS42151</name>
</gene>
<reference evidence="1" key="1">
    <citation type="submission" date="2022-08" db="EMBL/GenBank/DDBJ databases">
        <authorList>
            <person name="Gutierrez-Valencia J."/>
        </authorList>
    </citation>
    <scope>NUCLEOTIDE SEQUENCE</scope>
</reference>
<dbReference type="PANTHER" id="PTHR30560">
    <property type="entry name" value="TRIGGER FACTOR CHAPERONE AND PEPTIDYL-PROLYL CIS/TRANS ISOMERASE"/>
    <property type="match status" value="1"/>
</dbReference>
<dbReference type="Gene3D" id="3.30.70.1050">
    <property type="entry name" value="Trigger factor ribosome-binding domain"/>
    <property type="match status" value="1"/>
</dbReference>
<dbReference type="GO" id="GO:0015031">
    <property type="term" value="P:protein transport"/>
    <property type="evidence" value="ECO:0007669"/>
    <property type="project" value="InterPro"/>
</dbReference>